<dbReference type="InterPro" id="IPR000073">
    <property type="entry name" value="AB_hydrolase_1"/>
</dbReference>
<dbReference type="InterPro" id="IPR029058">
    <property type="entry name" value="AB_hydrolase_fold"/>
</dbReference>
<dbReference type="Pfam" id="PF00561">
    <property type="entry name" value="Abhydrolase_1"/>
    <property type="match status" value="1"/>
</dbReference>
<dbReference type="Gene3D" id="3.40.50.1820">
    <property type="entry name" value="alpha/beta hydrolase"/>
    <property type="match status" value="1"/>
</dbReference>
<dbReference type="SUPFAM" id="SSF53474">
    <property type="entry name" value="alpha/beta-Hydrolases"/>
    <property type="match status" value="1"/>
</dbReference>
<evidence type="ECO:0000259" key="1">
    <source>
        <dbReference type="Pfam" id="PF00561"/>
    </source>
</evidence>
<evidence type="ECO:0000313" key="2">
    <source>
        <dbReference type="EMBL" id="KKK90379.1"/>
    </source>
</evidence>
<sequence length="273" mass="29630">MTTLAALKAIALGVGGAAALMYGYLFISQEAMVFPGSRMDLRSMAGLPDAFPDVEALDMKTPDGISLEGWFLDRGGGAPLLIYFGGNAEEVSYNIPDFRENFPGWSVVLFNFRGYSASGGSPSERALAKDALLIYDTFTKRLDPPKVVLMGRSLGCGVAVSLASSRKVDAMVLVSPYRSLVHLGRRYYPWVPVGLLLRHRFDSLSLVPGLHMPALVVAGGSDSIIPPDESRGLYEAMNEPVNYVEVPGAGHNDIHLFRAYWDAVSHFLDDLRG</sequence>
<feature type="domain" description="AB hydrolase-1" evidence="1">
    <location>
        <begin position="85"/>
        <end position="190"/>
    </location>
</feature>
<comment type="caution">
    <text evidence="2">The sequence shown here is derived from an EMBL/GenBank/DDBJ whole genome shotgun (WGS) entry which is preliminary data.</text>
</comment>
<reference evidence="2" key="1">
    <citation type="journal article" date="2015" name="Nature">
        <title>Complex archaea that bridge the gap between prokaryotes and eukaryotes.</title>
        <authorList>
            <person name="Spang A."/>
            <person name="Saw J.H."/>
            <person name="Jorgensen S.L."/>
            <person name="Zaremba-Niedzwiedzka K."/>
            <person name="Martijn J."/>
            <person name="Lind A.E."/>
            <person name="van Eijk R."/>
            <person name="Schleper C."/>
            <person name="Guy L."/>
            <person name="Ettema T.J."/>
        </authorList>
    </citation>
    <scope>NUCLEOTIDE SEQUENCE</scope>
</reference>
<organism evidence="2">
    <name type="scientific">marine sediment metagenome</name>
    <dbReference type="NCBI Taxonomy" id="412755"/>
    <lineage>
        <taxon>unclassified sequences</taxon>
        <taxon>metagenomes</taxon>
        <taxon>ecological metagenomes</taxon>
    </lineage>
</organism>
<dbReference type="PANTHER" id="PTHR12277">
    <property type="entry name" value="ALPHA/BETA HYDROLASE DOMAIN-CONTAINING PROTEIN"/>
    <property type="match status" value="1"/>
</dbReference>
<accession>A0A0F9BIJ2</accession>
<protein>
    <recommendedName>
        <fullName evidence="1">AB hydrolase-1 domain-containing protein</fullName>
    </recommendedName>
</protein>
<gene>
    <name evidence="2" type="ORF">LCGC14_2723590</name>
</gene>
<proteinExistence type="predicted"/>
<dbReference type="AlphaFoldDB" id="A0A0F9BIJ2"/>
<dbReference type="EMBL" id="LAZR01049127">
    <property type="protein sequence ID" value="KKK90379.1"/>
    <property type="molecule type" value="Genomic_DNA"/>
</dbReference>
<name>A0A0F9BIJ2_9ZZZZ</name>